<dbReference type="RefSeq" id="WP_215886199.1">
    <property type="nucleotide sequence ID" value="NZ_CP134225.1"/>
</dbReference>
<sequence length="347" mass="37238">MVGLFDDENDSPKLVQSKEIEPLFVAEMGLPPIALPADDLSSPPIAAASPLPILPMDSLPLSNTEPAQVIGLLPPDALDAPPAVQVVHPVSQAVSVLQPDSLQQPPPARTAVVAPQAAFGEPEEDPLIHQALRHALEQYPEHVAQHQKFLKAQFETVLPVSFDKITAFGETALSHVQTVLQEVSVSSQNFSALSVAAQVQEVTTEARDAANGSAAHGLGGLLKRVEHAVRPFDPQAAQDTLMRLYVGVKNIHGRLSGIADLAQETLISIQMNVVVMSVVSGMAEKTEFAQHAQRRHDLLLTTGQELQLALRQLDQLKSQTEQSLMQIEETRTVTLPSLGFLGAISTP</sequence>
<protein>
    <submittedName>
        <fullName evidence="1">Uncharacterized protein</fullName>
    </submittedName>
</protein>
<gene>
    <name evidence="1" type="ORF">HF568_06390</name>
</gene>
<proteinExistence type="predicted"/>
<comment type="caution">
    <text evidence="1">The sequence shown here is derived from an EMBL/GenBank/DDBJ whole genome shotgun (WGS) entry which is preliminary data.</text>
</comment>
<evidence type="ECO:0000313" key="2">
    <source>
        <dbReference type="Proteomes" id="UP000887300"/>
    </source>
</evidence>
<dbReference type="Proteomes" id="UP000887300">
    <property type="component" value="Unassembled WGS sequence"/>
</dbReference>
<organism evidence="1 2">
    <name type="scientific">Acidithiobacillus ferridurans</name>
    <dbReference type="NCBI Taxonomy" id="1232575"/>
    <lineage>
        <taxon>Bacteria</taxon>
        <taxon>Pseudomonadati</taxon>
        <taxon>Pseudomonadota</taxon>
        <taxon>Acidithiobacillia</taxon>
        <taxon>Acidithiobacillales</taxon>
        <taxon>Acidithiobacillaceae</taxon>
        <taxon>Acidithiobacillus</taxon>
    </lineage>
</organism>
<accession>A0A8X8KAH7</accession>
<reference evidence="1" key="1">
    <citation type="journal article" date="2021" name="ISME J.">
        <title>Genomic evolution of the class Acidithiobacillia: deep-branching Proteobacteria living in extreme acidic conditions.</title>
        <authorList>
            <person name="Moya-Beltran A."/>
            <person name="Beard S."/>
            <person name="Rojas-Villalobos C."/>
            <person name="Issotta F."/>
            <person name="Gallardo Y."/>
            <person name="Ulloa R."/>
            <person name="Giaveno A."/>
            <person name="Degli Esposti M."/>
            <person name="Johnson D.B."/>
            <person name="Quatrini R."/>
        </authorList>
    </citation>
    <scope>NUCLEOTIDE SEQUENCE</scope>
    <source>
        <strain evidence="1">DSM 583</strain>
    </source>
</reference>
<dbReference type="AlphaFoldDB" id="A0A8X8KAH7"/>
<name>A0A8X8KAH7_ACIFI</name>
<evidence type="ECO:0000313" key="1">
    <source>
        <dbReference type="EMBL" id="MBU2722842.1"/>
    </source>
</evidence>
<dbReference type="EMBL" id="JABBHS010000191">
    <property type="protein sequence ID" value="MBU2722842.1"/>
    <property type="molecule type" value="Genomic_DNA"/>
</dbReference>